<keyword evidence="2" id="KW-0540">Nuclease</keyword>
<dbReference type="InterPro" id="IPR051289">
    <property type="entry name" value="LAGLIDADG_Endonuclease"/>
</dbReference>
<sequence length="171" mass="20338">MVKKCRVRTISRKDCQDNINPYYIVGFFEGEGTFHIAFGRRKDLTQNWSIMPELHISQHKDCISILNSVKSYFGCGYIKENHPKSKHDQTNVYVVKNRKDLIEKIIPFFTKFQFLSEKKKDDFKKFSQVVMWLDQGIHFQPKGLRKIVDLAYSMNRSGKYRKLKKHQILSR</sequence>
<dbReference type="Gene3D" id="3.10.28.10">
    <property type="entry name" value="Homing endonucleases"/>
    <property type="match status" value="1"/>
</dbReference>
<dbReference type="GO" id="GO:0004519">
    <property type="term" value="F:endonuclease activity"/>
    <property type="evidence" value="ECO:0007669"/>
    <property type="project" value="UniProtKB-KW"/>
</dbReference>
<gene>
    <name evidence="2" type="ORF">CEN89_270</name>
</gene>
<reference evidence="2 3" key="1">
    <citation type="submission" date="2017-07" db="EMBL/GenBank/DDBJ databases">
        <title>Mechanisms for carbon and nitrogen cycling indicate functional differentiation within the Candidate Phyla Radiation.</title>
        <authorList>
            <person name="Danczak R.E."/>
            <person name="Johnston M.D."/>
            <person name="Kenah C."/>
            <person name="Slattery M."/>
            <person name="Wrighton K.C."/>
            <person name="Wilkins M.J."/>
        </authorList>
    </citation>
    <scope>NUCLEOTIDE SEQUENCE [LARGE SCALE GENOMIC DNA]</scope>
    <source>
        <strain evidence="2">Licking1014_7</strain>
    </source>
</reference>
<protein>
    <submittedName>
        <fullName evidence="2">Homing endonuclease LAGLIDADG/HNH</fullName>
    </submittedName>
</protein>
<evidence type="ECO:0000313" key="3">
    <source>
        <dbReference type="Proteomes" id="UP000315689"/>
    </source>
</evidence>
<evidence type="ECO:0000313" key="2">
    <source>
        <dbReference type="EMBL" id="TSC93107.1"/>
    </source>
</evidence>
<dbReference type="InterPro" id="IPR027434">
    <property type="entry name" value="Homing_endonucl"/>
</dbReference>
<keyword evidence="2" id="KW-0255">Endonuclease</keyword>
<dbReference type="SUPFAM" id="SSF55608">
    <property type="entry name" value="Homing endonucleases"/>
    <property type="match status" value="1"/>
</dbReference>
<feature type="domain" description="Homing endonuclease LAGLIDADG" evidence="1">
    <location>
        <begin position="24"/>
        <end position="130"/>
    </location>
</feature>
<dbReference type="PANTHER" id="PTHR36181">
    <property type="entry name" value="INTRON-ENCODED ENDONUCLEASE AI3-RELATED"/>
    <property type="match status" value="1"/>
</dbReference>
<keyword evidence="2" id="KW-0378">Hydrolase</keyword>
<organism evidence="2 3">
    <name type="scientific">Candidatus Berkelbacteria bacterium Licking1014_7</name>
    <dbReference type="NCBI Taxonomy" id="2017147"/>
    <lineage>
        <taxon>Bacteria</taxon>
        <taxon>Candidatus Berkelbacteria</taxon>
    </lineage>
</organism>
<proteinExistence type="predicted"/>
<accession>A0A554LJT7</accession>
<dbReference type="AlphaFoldDB" id="A0A554LJT7"/>
<dbReference type="Pfam" id="PF00961">
    <property type="entry name" value="LAGLIDADG_1"/>
    <property type="match status" value="1"/>
</dbReference>
<evidence type="ECO:0000259" key="1">
    <source>
        <dbReference type="Pfam" id="PF00961"/>
    </source>
</evidence>
<name>A0A554LJT7_9BACT</name>
<dbReference type="InterPro" id="IPR004860">
    <property type="entry name" value="LAGLIDADG_dom"/>
</dbReference>
<dbReference type="Proteomes" id="UP000315689">
    <property type="component" value="Unassembled WGS sequence"/>
</dbReference>
<comment type="caution">
    <text evidence="2">The sequence shown here is derived from an EMBL/GenBank/DDBJ whole genome shotgun (WGS) entry which is preliminary data.</text>
</comment>
<dbReference type="EMBL" id="VMGK01000007">
    <property type="protein sequence ID" value="TSC93107.1"/>
    <property type="molecule type" value="Genomic_DNA"/>
</dbReference>
<dbReference type="PANTHER" id="PTHR36181:SF2">
    <property type="entry name" value="INTRON-ENCODED ENDONUCLEASE AI3-RELATED"/>
    <property type="match status" value="1"/>
</dbReference>